<evidence type="ECO:0000256" key="1">
    <source>
        <dbReference type="SAM" id="Phobius"/>
    </source>
</evidence>
<dbReference type="AlphaFoldDB" id="A0A7Z1DW39"/>
<sequence length="109" mass="11533">MGWFVRCVLVPWLFFAGGAVGVNPIISGTLSGSILGPIWPDYGLLALGFGIVTGWGITIAGTPFSANALLLERCTGYNTRVAAYDWSFRYSVISLAVSSLICGVLALPF</sequence>
<feature type="transmembrane region" description="Helical" evidence="1">
    <location>
        <begin position="90"/>
        <end position="107"/>
    </location>
</feature>
<evidence type="ECO:0000313" key="3">
    <source>
        <dbReference type="Proteomes" id="UP000216984"/>
    </source>
</evidence>
<comment type="caution">
    <text evidence="2">The sequence shown here is derived from an EMBL/GenBank/DDBJ whole genome shotgun (WGS) entry which is preliminary data.</text>
</comment>
<keyword evidence="1" id="KW-0472">Membrane</keyword>
<evidence type="ECO:0008006" key="4">
    <source>
        <dbReference type="Google" id="ProtNLM"/>
    </source>
</evidence>
<dbReference type="Proteomes" id="UP000216984">
    <property type="component" value="Unassembled WGS sequence"/>
</dbReference>
<gene>
    <name evidence="2" type="ORF">B9Q17_09780</name>
</gene>
<protein>
    <recommendedName>
        <fullName evidence="4">Citrate transporter</fullName>
    </recommendedName>
</protein>
<keyword evidence="1" id="KW-1133">Transmembrane helix</keyword>
<organism evidence="2 3">
    <name type="scientific">Marinobacter vinifirmus</name>
    <dbReference type="NCBI Taxonomy" id="355591"/>
    <lineage>
        <taxon>Bacteria</taxon>
        <taxon>Pseudomonadati</taxon>
        <taxon>Pseudomonadota</taxon>
        <taxon>Gammaproteobacteria</taxon>
        <taxon>Pseudomonadales</taxon>
        <taxon>Marinobacteraceae</taxon>
        <taxon>Marinobacter</taxon>
    </lineage>
</organism>
<proteinExistence type="predicted"/>
<reference evidence="2 3" key="1">
    <citation type="submission" date="2017-06" db="EMBL/GenBank/DDBJ databases">
        <title>Draft genome sequence of the halophilic bacterium Marinobacter vinifirmus FB1.</title>
        <authorList>
            <person name="Stepanov V.G."/>
            <person name="Roberts D.J."/>
            <person name="Fox G.E."/>
        </authorList>
    </citation>
    <scope>NUCLEOTIDE SEQUENCE [LARGE SCALE GENOMIC DNA]</scope>
    <source>
        <strain evidence="2 3">FB1</strain>
    </source>
</reference>
<keyword evidence="1" id="KW-0812">Transmembrane</keyword>
<accession>A0A7Z1DW39</accession>
<evidence type="ECO:0000313" key="2">
    <source>
        <dbReference type="EMBL" id="OZC37064.1"/>
    </source>
</evidence>
<name>A0A7Z1DW39_9GAMM</name>
<dbReference type="EMBL" id="NEFY01000003">
    <property type="protein sequence ID" value="OZC37064.1"/>
    <property type="molecule type" value="Genomic_DNA"/>
</dbReference>
<feature type="transmembrane region" description="Helical" evidence="1">
    <location>
        <begin position="45"/>
        <end position="70"/>
    </location>
</feature>
<keyword evidence="3" id="KW-1185">Reference proteome</keyword>